<dbReference type="PANTHER" id="PTHR44196">
    <property type="entry name" value="DEHYDROGENASE/REDUCTASE SDR FAMILY MEMBER 7B"/>
    <property type="match status" value="1"/>
</dbReference>
<evidence type="ECO:0000259" key="4">
    <source>
        <dbReference type="SMART" id="SM00822"/>
    </source>
</evidence>
<dbReference type="Proteomes" id="UP000535890">
    <property type="component" value="Unassembled WGS sequence"/>
</dbReference>
<dbReference type="SMART" id="SM00822">
    <property type="entry name" value="PKS_KR"/>
    <property type="match status" value="1"/>
</dbReference>
<gene>
    <name evidence="5" type="ORF">BJ983_005737</name>
</gene>
<dbReference type="InterPro" id="IPR036291">
    <property type="entry name" value="NAD(P)-bd_dom_sf"/>
</dbReference>
<evidence type="ECO:0000256" key="2">
    <source>
        <dbReference type="ARBA" id="ARBA00023002"/>
    </source>
</evidence>
<accession>A0A7Y9E2A5</accession>
<proteinExistence type="inferred from homology"/>
<keyword evidence="6" id="KW-1185">Reference proteome</keyword>
<dbReference type="AlphaFoldDB" id="A0A7Y9E2A5"/>
<dbReference type="GO" id="GO:0016491">
    <property type="term" value="F:oxidoreductase activity"/>
    <property type="evidence" value="ECO:0007669"/>
    <property type="project" value="UniProtKB-KW"/>
</dbReference>
<organism evidence="5 6">
    <name type="scientific">Actinomycetospora corticicola</name>
    <dbReference type="NCBI Taxonomy" id="663602"/>
    <lineage>
        <taxon>Bacteria</taxon>
        <taxon>Bacillati</taxon>
        <taxon>Actinomycetota</taxon>
        <taxon>Actinomycetes</taxon>
        <taxon>Pseudonocardiales</taxon>
        <taxon>Pseudonocardiaceae</taxon>
        <taxon>Actinomycetospora</taxon>
    </lineage>
</organism>
<keyword evidence="2" id="KW-0560">Oxidoreductase</keyword>
<protein>
    <recommendedName>
        <fullName evidence="4">Ketoreductase domain-containing protein</fullName>
    </recommendedName>
</protein>
<dbReference type="PANTHER" id="PTHR44196:SF2">
    <property type="entry name" value="SHORT-CHAIN DEHYDROGENASE-RELATED"/>
    <property type="match status" value="1"/>
</dbReference>
<evidence type="ECO:0000313" key="5">
    <source>
        <dbReference type="EMBL" id="NYD39635.1"/>
    </source>
</evidence>
<dbReference type="SUPFAM" id="SSF51735">
    <property type="entry name" value="NAD(P)-binding Rossmann-fold domains"/>
    <property type="match status" value="1"/>
</dbReference>
<dbReference type="PRINTS" id="PR00081">
    <property type="entry name" value="GDHRDH"/>
</dbReference>
<dbReference type="Gene3D" id="3.40.50.720">
    <property type="entry name" value="NAD(P)-binding Rossmann-like Domain"/>
    <property type="match status" value="1"/>
</dbReference>
<evidence type="ECO:0000256" key="3">
    <source>
        <dbReference type="RuleBase" id="RU000363"/>
    </source>
</evidence>
<dbReference type="PRINTS" id="PR00080">
    <property type="entry name" value="SDRFAMILY"/>
</dbReference>
<name>A0A7Y9E2A5_9PSEU</name>
<dbReference type="GO" id="GO:0016020">
    <property type="term" value="C:membrane"/>
    <property type="evidence" value="ECO:0007669"/>
    <property type="project" value="TreeGrafter"/>
</dbReference>
<sequence>MTITPLPVAPPVVRAVGPVGPAALVTGASSGIGAAFARELAARDRPLVLVARSRGALHRLAATLPVPVRVVVADLTRPEDLARVEAVLPDVGLLVNNAGATTFGGLGGQSPAELEASVLLNVLAPTRLTAAALRSMAPGSGIINVSSTAAGRDDPALATYAAGKAYLESFSRAARREAHERGIGVTVVRPGRTRTAFHERAGEDSGHLPASRWQTAAAVVHAALAAYDRGEDEVTVAPGQP</sequence>
<evidence type="ECO:0000313" key="6">
    <source>
        <dbReference type="Proteomes" id="UP000535890"/>
    </source>
</evidence>
<dbReference type="PROSITE" id="PS00061">
    <property type="entry name" value="ADH_SHORT"/>
    <property type="match status" value="1"/>
</dbReference>
<dbReference type="InterPro" id="IPR020904">
    <property type="entry name" value="Sc_DH/Rdtase_CS"/>
</dbReference>
<dbReference type="InterPro" id="IPR057326">
    <property type="entry name" value="KR_dom"/>
</dbReference>
<evidence type="ECO:0000256" key="1">
    <source>
        <dbReference type="ARBA" id="ARBA00006484"/>
    </source>
</evidence>
<reference evidence="5 6" key="1">
    <citation type="submission" date="2020-07" db="EMBL/GenBank/DDBJ databases">
        <title>Sequencing the genomes of 1000 actinobacteria strains.</title>
        <authorList>
            <person name="Klenk H.-P."/>
        </authorList>
    </citation>
    <scope>NUCLEOTIDE SEQUENCE [LARGE SCALE GENOMIC DNA]</scope>
    <source>
        <strain evidence="5 6">DSM 45772</strain>
    </source>
</reference>
<dbReference type="EMBL" id="JACCBN010000001">
    <property type="protein sequence ID" value="NYD39635.1"/>
    <property type="molecule type" value="Genomic_DNA"/>
</dbReference>
<dbReference type="RefSeq" id="WP_179796929.1">
    <property type="nucleotide sequence ID" value="NZ_BAABHP010000023.1"/>
</dbReference>
<dbReference type="InterPro" id="IPR002347">
    <property type="entry name" value="SDR_fam"/>
</dbReference>
<dbReference type="Pfam" id="PF00106">
    <property type="entry name" value="adh_short"/>
    <property type="match status" value="1"/>
</dbReference>
<comment type="caution">
    <text evidence="5">The sequence shown here is derived from an EMBL/GenBank/DDBJ whole genome shotgun (WGS) entry which is preliminary data.</text>
</comment>
<comment type="similarity">
    <text evidence="1 3">Belongs to the short-chain dehydrogenases/reductases (SDR) family.</text>
</comment>
<feature type="domain" description="Ketoreductase" evidence="4">
    <location>
        <begin position="21"/>
        <end position="193"/>
    </location>
</feature>